<dbReference type="Proteomes" id="UP000033615">
    <property type="component" value="Unassembled WGS sequence"/>
</dbReference>
<proteinExistence type="predicted"/>
<reference evidence="1" key="1">
    <citation type="submission" date="2016-12" db="EMBL/GenBank/DDBJ databases">
        <title>Genome sequence of Streptomyces antioxidans MUSC 164.</title>
        <authorList>
            <person name="Lee L.-H."/>
            <person name="Ser H.-L."/>
        </authorList>
    </citation>
    <scope>NUCLEOTIDE SEQUENCE [LARGE SCALE GENOMIC DNA]</scope>
    <source>
        <strain evidence="1">MUSC 164</strain>
    </source>
</reference>
<protein>
    <submittedName>
        <fullName evidence="1">Uncharacterized protein</fullName>
    </submittedName>
</protein>
<organism evidence="1 2">
    <name type="scientific">Streptomyces antioxidans</name>
    <dbReference type="NCBI Taxonomy" id="1507734"/>
    <lineage>
        <taxon>Bacteria</taxon>
        <taxon>Bacillati</taxon>
        <taxon>Actinomycetota</taxon>
        <taxon>Actinomycetes</taxon>
        <taxon>Kitasatosporales</taxon>
        <taxon>Streptomycetaceae</taxon>
        <taxon>Streptomyces</taxon>
    </lineage>
</organism>
<comment type="caution">
    <text evidence="1">The sequence shown here is derived from an EMBL/GenBank/DDBJ whole genome shotgun (WGS) entry which is preliminary data.</text>
</comment>
<sequence>MPRRRPAALRGDIPTRLLSRRRYPPIDRLSGSCAADLRRLERTRFWPEAVEEAFWHWRALAHGPLRGVTSAFGAPRCGLYECGCDPGYFRGLLETALHALPKKSARELRVLVLALDAKITARAGIIRADAPDSPWWWDAFEVSR</sequence>
<dbReference type="OrthoDB" id="3540409at2"/>
<keyword evidence="2" id="KW-1185">Reference proteome</keyword>
<dbReference type="RefSeq" id="WP_046088048.1">
    <property type="nucleotide sequence ID" value="NZ_LAKD02000113.1"/>
</dbReference>
<evidence type="ECO:0000313" key="1">
    <source>
        <dbReference type="EMBL" id="OPF72002.1"/>
    </source>
</evidence>
<dbReference type="AlphaFoldDB" id="A0A1V4CWD4"/>
<name>A0A1V4CWD4_9ACTN</name>
<evidence type="ECO:0000313" key="2">
    <source>
        <dbReference type="Proteomes" id="UP000033615"/>
    </source>
</evidence>
<dbReference type="EMBL" id="LAKD02000113">
    <property type="protein sequence ID" value="OPF72002.1"/>
    <property type="molecule type" value="Genomic_DNA"/>
</dbReference>
<gene>
    <name evidence="1" type="ORF">VT50_0232270</name>
</gene>
<accession>A0A1V4CWD4</accession>